<feature type="compositionally biased region" description="Polar residues" evidence="1">
    <location>
        <begin position="285"/>
        <end position="297"/>
    </location>
</feature>
<evidence type="ECO:0000313" key="3">
    <source>
        <dbReference type="Proteomes" id="UP000195521"/>
    </source>
</evidence>
<reference evidence="3" key="1">
    <citation type="submission" date="2017-04" db="EMBL/GenBank/DDBJ databases">
        <title>Plasmodium gonderi genome.</title>
        <authorList>
            <person name="Arisue N."/>
            <person name="Honma H."/>
            <person name="Kawai S."/>
            <person name="Tougan T."/>
            <person name="Tanabe K."/>
            <person name="Horii T."/>
        </authorList>
    </citation>
    <scope>NUCLEOTIDE SEQUENCE [LARGE SCALE GENOMIC DNA]</scope>
    <source>
        <strain evidence="3">ATCC 30045</strain>
    </source>
</reference>
<dbReference type="EMBL" id="BDQF01000006">
    <property type="protein sequence ID" value="GAW79763.1"/>
    <property type="molecule type" value="Genomic_DNA"/>
</dbReference>
<keyword evidence="3" id="KW-1185">Reference proteome</keyword>
<name>A0A1Y1JH51_PLAGO</name>
<dbReference type="OMA" id="MKSCAYS"/>
<evidence type="ECO:0000256" key="1">
    <source>
        <dbReference type="SAM" id="MobiDB-lite"/>
    </source>
</evidence>
<sequence>MYNKLATMDNKKINYGKSYPTQKSPYMGFTDESAIRENPWVHESIKQKQLKIAELMLNKKTDNELKKNVNFSTTEKEEESKIKEDLDKKNLTSISNASIAEVLNKKLFGNNQSWKNKNVSYSHKNIDEEKVSILSKYKDSYGNKENSNTVNKLNESNKTDLNNFLLTKSTAYSSKDKFFIQKRLSDITKKGNSTDRITTLNSQKSNEKEYVSKRGKSSLMKGLSRSPTNADALDESCQNFGDESDFDLPEDSNNCQVGDIENVIHNSYLATNRGNTFKRGELKNSKNGPLTNKNSHSYEFFKSPHNSKSLPCDKKKRKDKNRKVNFFFNFLNFKKKCNKRKNDKKKKCIAKEEEEKNYPSSDKENSSSFNTNKKNIRSFFCVK</sequence>
<gene>
    <name evidence="2" type="ORF">PGO_051730</name>
</gene>
<dbReference type="RefSeq" id="XP_028542352.1">
    <property type="nucleotide sequence ID" value="XM_028686551.1"/>
</dbReference>
<feature type="region of interest" description="Disordered" evidence="1">
    <location>
        <begin position="203"/>
        <end position="230"/>
    </location>
</feature>
<dbReference type="AlphaFoldDB" id="A0A1Y1JH51"/>
<protein>
    <submittedName>
        <fullName evidence="2">Uncharacterized protein</fullName>
    </submittedName>
</protein>
<feature type="region of interest" description="Disordered" evidence="1">
    <location>
        <begin position="343"/>
        <end position="371"/>
    </location>
</feature>
<feature type="region of interest" description="Disordered" evidence="1">
    <location>
        <begin position="278"/>
        <end position="317"/>
    </location>
</feature>
<comment type="caution">
    <text evidence="2">The sequence shown here is derived from an EMBL/GenBank/DDBJ whole genome shotgun (WGS) entry which is preliminary data.</text>
</comment>
<organism evidence="2 3">
    <name type="scientific">Plasmodium gonderi</name>
    <dbReference type="NCBI Taxonomy" id="77519"/>
    <lineage>
        <taxon>Eukaryota</taxon>
        <taxon>Sar</taxon>
        <taxon>Alveolata</taxon>
        <taxon>Apicomplexa</taxon>
        <taxon>Aconoidasida</taxon>
        <taxon>Haemosporida</taxon>
        <taxon>Plasmodiidae</taxon>
        <taxon>Plasmodium</taxon>
        <taxon>Plasmodium (Plasmodium)</taxon>
    </lineage>
</organism>
<dbReference type="Proteomes" id="UP000195521">
    <property type="component" value="Unassembled WGS sequence"/>
</dbReference>
<feature type="compositionally biased region" description="Basic and acidic residues" evidence="1">
    <location>
        <begin position="349"/>
        <end position="365"/>
    </location>
</feature>
<proteinExistence type="predicted"/>
<dbReference type="GeneID" id="39746475"/>
<evidence type="ECO:0000313" key="2">
    <source>
        <dbReference type="EMBL" id="GAW79763.1"/>
    </source>
</evidence>
<accession>A0A1Y1JH51</accession>
<dbReference type="OrthoDB" id="376476at2759"/>